<dbReference type="InterPro" id="IPR013783">
    <property type="entry name" value="Ig-like_fold"/>
</dbReference>
<dbReference type="Gene3D" id="2.60.40.10">
    <property type="entry name" value="Immunoglobulins"/>
    <property type="match status" value="1"/>
</dbReference>
<keyword evidence="9" id="KW-1185">Reference proteome</keyword>
<dbReference type="InterPro" id="IPR050504">
    <property type="entry name" value="IgSF_BTN/MOG"/>
</dbReference>
<dbReference type="GO" id="GO:0001817">
    <property type="term" value="P:regulation of cytokine production"/>
    <property type="evidence" value="ECO:0007669"/>
    <property type="project" value="TreeGrafter"/>
</dbReference>
<evidence type="ECO:0000313" key="10">
    <source>
        <dbReference type="RefSeq" id="XP_020850756.1"/>
    </source>
</evidence>
<dbReference type="InParanoid" id="A0A6P5L577"/>
<accession>A0A6P5L577</accession>
<evidence type="ECO:0000313" key="9">
    <source>
        <dbReference type="Proteomes" id="UP000515140"/>
    </source>
</evidence>
<evidence type="ECO:0000256" key="6">
    <source>
        <dbReference type="ARBA" id="ARBA00023319"/>
    </source>
</evidence>
<name>A0A6P5L577_PHACI</name>
<dbReference type="KEGG" id="pcw:110214275"/>
<keyword evidence="3 7" id="KW-0472">Membrane</keyword>
<comment type="subcellular location">
    <subcellularLocation>
        <location evidence="1">Membrane</location>
    </subcellularLocation>
</comment>
<dbReference type="GO" id="GO:0009897">
    <property type="term" value="C:external side of plasma membrane"/>
    <property type="evidence" value="ECO:0007669"/>
    <property type="project" value="TreeGrafter"/>
</dbReference>
<proteinExistence type="predicted"/>
<dbReference type="FunFam" id="2.60.40.10:FF:000142">
    <property type="entry name" value="V-set domain-containing T-cell activation inhibitor 1"/>
    <property type="match status" value="1"/>
</dbReference>
<gene>
    <name evidence="10" type="primary">LOC110214275</name>
</gene>
<dbReference type="GO" id="GO:1903037">
    <property type="term" value="P:regulation of leukocyte cell-cell adhesion"/>
    <property type="evidence" value="ECO:0007669"/>
    <property type="project" value="UniProtKB-ARBA"/>
</dbReference>
<keyword evidence="4" id="KW-1015">Disulfide bond</keyword>
<dbReference type="PANTHER" id="PTHR24100:SF149">
    <property type="entry name" value="BG-LIKE ANTIGEN 1-RELATED"/>
    <property type="match status" value="1"/>
</dbReference>
<evidence type="ECO:0000256" key="7">
    <source>
        <dbReference type="SAM" id="Phobius"/>
    </source>
</evidence>
<keyword evidence="2" id="KW-0732">Signal</keyword>
<keyword evidence="5" id="KW-0325">Glycoprotein</keyword>
<keyword evidence="7" id="KW-1133">Transmembrane helix</keyword>
<dbReference type="Pfam" id="PF07686">
    <property type="entry name" value="V-set"/>
    <property type="match status" value="1"/>
</dbReference>
<evidence type="ECO:0000256" key="3">
    <source>
        <dbReference type="ARBA" id="ARBA00023136"/>
    </source>
</evidence>
<sequence length="207" mass="23406">MHQPHHQCGHFWKIYCQGVMEILCPLGSCLFNSPIAFFLLLMMPKMALGQFSVIGPAGPIKASLGGEAELPCYLSPPQSAQHMEVLWLQSTRMVHLYRDEKDQFGDQDPDYQGRTELVRDAITSGNVTPEDTGCYDNRQTGRMRMLNSTSFVLWHKLKAVHSPGHPLLDSLGLSARFSLGISIFIPFQRPQALQPWGMEQKEHDRHC</sequence>
<dbReference type="GeneID" id="110214275"/>
<dbReference type="PANTHER" id="PTHR24100">
    <property type="entry name" value="BUTYROPHILIN"/>
    <property type="match status" value="1"/>
</dbReference>
<reference evidence="10" key="1">
    <citation type="submission" date="2025-08" db="UniProtKB">
        <authorList>
            <consortium name="RefSeq"/>
        </authorList>
    </citation>
    <scope>IDENTIFICATION</scope>
    <source>
        <tissue evidence="10">Spleen</tissue>
    </source>
</reference>
<dbReference type="RefSeq" id="XP_020850756.1">
    <property type="nucleotide sequence ID" value="XM_020995097.1"/>
</dbReference>
<evidence type="ECO:0000256" key="1">
    <source>
        <dbReference type="ARBA" id="ARBA00004370"/>
    </source>
</evidence>
<feature type="transmembrane region" description="Helical" evidence="7">
    <location>
        <begin position="20"/>
        <end position="41"/>
    </location>
</feature>
<dbReference type="Proteomes" id="UP000515140">
    <property type="component" value="Unplaced"/>
</dbReference>
<dbReference type="InterPro" id="IPR036179">
    <property type="entry name" value="Ig-like_dom_sf"/>
</dbReference>
<feature type="domain" description="Immunoglobulin V-set" evidence="8">
    <location>
        <begin position="58"/>
        <end position="135"/>
    </location>
</feature>
<evidence type="ECO:0000256" key="4">
    <source>
        <dbReference type="ARBA" id="ARBA00023157"/>
    </source>
</evidence>
<dbReference type="InterPro" id="IPR013106">
    <property type="entry name" value="Ig_V-set"/>
</dbReference>
<evidence type="ECO:0000256" key="5">
    <source>
        <dbReference type="ARBA" id="ARBA00023180"/>
    </source>
</evidence>
<protein>
    <submittedName>
        <fullName evidence="10">Uncharacterized protein LOC110214275</fullName>
    </submittedName>
</protein>
<organism evidence="9 10">
    <name type="scientific">Phascolarctos cinereus</name>
    <name type="common">Koala</name>
    <dbReference type="NCBI Taxonomy" id="38626"/>
    <lineage>
        <taxon>Eukaryota</taxon>
        <taxon>Metazoa</taxon>
        <taxon>Chordata</taxon>
        <taxon>Craniata</taxon>
        <taxon>Vertebrata</taxon>
        <taxon>Euteleostomi</taxon>
        <taxon>Mammalia</taxon>
        <taxon>Metatheria</taxon>
        <taxon>Diprotodontia</taxon>
        <taxon>Phascolarctidae</taxon>
        <taxon>Phascolarctos</taxon>
    </lineage>
</organism>
<evidence type="ECO:0000256" key="2">
    <source>
        <dbReference type="ARBA" id="ARBA00022729"/>
    </source>
</evidence>
<keyword evidence="7" id="KW-0812">Transmembrane</keyword>
<dbReference type="AlphaFoldDB" id="A0A6P5L577"/>
<keyword evidence="6" id="KW-0393">Immunoglobulin domain</keyword>
<dbReference type="GO" id="GO:0050852">
    <property type="term" value="P:T cell receptor signaling pathway"/>
    <property type="evidence" value="ECO:0007669"/>
    <property type="project" value="TreeGrafter"/>
</dbReference>
<evidence type="ECO:0000259" key="8">
    <source>
        <dbReference type="Pfam" id="PF07686"/>
    </source>
</evidence>
<dbReference type="SUPFAM" id="SSF48726">
    <property type="entry name" value="Immunoglobulin"/>
    <property type="match status" value="1"/>
</dbReference>
<dbReference type="GO" id="GO:0050863">
    <property type="term" value="P:regulation of T cell activation"/>
    <property type="evidence" value="ECO:0007669"/>
    <property type="project" value="UniProtKB-ARBA"/>
</dbReference>
<dbReference type="GO" id="GO:0005102">
    <property type="term" value="F:signaling receptor binding"/>
    <property type="evidence" value="ECO:0007669"/>
    <property type="project" value="TreeGrafter"/>
</dbReference>